<evidence type="ECO:0000256" key="1">
    <source>
        <dbReference type="SAM" id="MobiDB-lite"/>
    </source>
</evidence>
<evidence type="ECO:0000313" key="4">
    <source>
        <dbReference type="Proteomes" id="UP000309215"/>
    </source>
</evidence>
<dbReference type="Proteomes" id="UP000309215">
    <property type="component" value="Unassembled WGS sequence"/>
</dbReference>
<protein>
    <submittedName>
        <fullName evidence="3">Uncharacterized protein</fullName>
    </submittedName>
</protein>
<name>A0A4U1J1S6_9BACT</name>
<gene>
    <name evidence="3" type="ORF">E8A74_32875</name>
</gene>
<keyword evidence="2" id="KW-1133">Transmembrane helix</keyword>
<evidence type="ECO:0000256" key="2">
    <source>
        <dbReference type="SAM" id="Phobius"/>
    </source>
</evidence>
<keyword evidence="2" id="KW-0472">Membrane</keyword>
<feature type="transmembrane region" description="Helical" evidence="2">
    <location>
        <begin position="110"/>
        <end position="137"/>
    </location>
</feature>
<feature type="compositionally biased region" description="Basic and acidic residues" evidence="1">
    <location>
        <begin position="192"/>
        <end position="201"/>
    </location>
</feature>
<dbReference type="AlphaFoldDB" id="A0A4U1J1S6"/>
<keyword evidence="2" id="KW-0812">Transmembrane</keyword>
<dbReference type="EMBL" id="SSMQ01000043">
    <property type="protein sequence ID" value="TKD00935.1"/>
    <property type="molecule type" value="Genomic_DNA"/>
</dbReference>
<sequence length="212" mass="22950">MPEPLTEGSLPAATVRALQACAEERAGRLPRHAYEIEFQVELTNNQVSKVTPKGPRLDDAGLEGCMMAALRTMADAGYSPNPDDLISRGGLLPARGLLANVSVISELIRLVPVVVSASGVTIVVGVAVLVVAAAVSLTDHWPTAEECKKLRREARDFCYEQLEKQDPPREVIGPSMTMDDCIASNLHEACGGKKVDRDKSPQYDQSRPGRRF</sequence>
<proteinExistence type="predicted"/>
<keyword evidence="4" id="KW-1185">Reference proteome</keyword>
<accession>A0A4U1J1S6</accession>
<dbReference type="RefSeq" id="WP_136933074.1">
    <property type="nucleotide sequence ID" value="NZ_SSMQ01000043.1"/>
</dbReference>
<feature type="region of interest" description="Disordered" evidence="1">
    <location>
        <begin position="192"/>
        <end position="212"/>
    </location>
</feature>
<organism evidence="3 4">
    <name type="scientific">Polyangium fumosum</name>
    <dbReference type="NCBI Taxonomy" id="889272"/>
    <lineage>
        <taxon>Bacteria</taxon>
        <taxon>Pseudomonadati</taxon>
        <taxon>Myxococcota</taxon>
        <taxon>Polyangia</taxon>
        <taxon>Polyangiales</taxon>
        <taxon>Polyangiaceae</taxon>
        <taxon>Polyangium</taxon>
    </lineage>
</organism>
<evidence type="ECO:0000313" key="3">
    <source>
        <dbReference type="EMBL" id="TKD00935.1"/>
    </source>
</evidence>
<reference evidence="3 4" key="1">
    <citation type="submission" date="2019-04" db="EMBL/GenBank/DDBJ databases">
        <authorList>
            <person name="Li Y."/>
            <person name="Wang J."/>
        </authorList>
    </citation>
    <scope>NUCLEOTIDE SEQUENCE [LARGE SCALE GENOMIC DNA]</scope>
    <source>
        <strain evidence="3 4">DSM 14668</strain>
    </source>
</reference>
<comment type="caution">
    <text evidence="3">The sequence shown here is derived from an EMBL/GenBank/DDBJ whole genome shotgun (WGS) entry which is preliminary data.</text>
</comment>